<name>A0A6N8I0B3_9FIRM</name>
<dbReference type="RefSeq" id="WP_156990492.1">
    <property type="nucleotide sequence ID" value="NZ_VWXL01000052.1"/>
</dbReference>
<keyword evidence="2" id="KW-1185">Reference proteome</keyword>
<comment type="caution">
    <text evidence="1">The sequence shown here is derived from an EMBL/GenBank/DDBJ whole genome shotgun (WGS) entry which is preliminary data.</text>
</comment>
<dbReference type="Proteomes" id="UP000469440">
    <property type="component" value="Unassembled WGS sequence"/>
</dbReference>
<protein>
    <submittedName>
        <fullName evidence="1">Uncharacterized protein</fullName>
    </submittedName>
</protein>
<evidence type="ECO:0000313" key="1">
    <source>
        <dbReference type="EMBL" id="MVB11167.1"/>
    </source>
</evidence>
<dbReference type="EMBL" id="VWXL01000052">
    <property type="protein sequence ID" value="MVB11167.1"/>
    <property type="molecule type" value="Genomic_DNA"/>
</dbReference>
<reference evidence="1 2" key="1">
    <citation type="submission" date="2019-09" db="EMBL/GenBank/DDBJ databases">
        <title>Genome sequence of Clostridium sp. EA1.</title>
        <authorList>
            <person name="Poehlein A."/>
            <person name="Bengelsdorf F.R."/>
            <person name="Daniel R."/>
        </authorList>
    </citation>
    <scope>NUCLEOTIDE SEQUENCE [LARGE SCALE GENOMIC DNA]</scope>
    <source>
        <strain evidence="1 2">EA1</strain>
    </source>
</reference>
<dbReference type="OrthoDB" id="1853800at2"/>
<evidence type="ECO:0000313" key="2">
    <source>
        <dbReference type="Proteomes" id="UP000469440"/>
    </source>
</evidence>
<proteinExistence type="predicted"/>
<sequence>MTREQLENYHDIIVRLKDLKTTIVTDSVKGSLDEYPYINHSVTLHGVRRDEKARQEVKLLEQEKNAIDGFIDGITDVRAKTLLDMHYRKGWSWCKVAHETGYSMEANKKYLKRFWKCPPLSPNVPV</sequence>
<accession>A0A6N8I0B3</accession>
<dbReference type="AlphaFoldDB" id="A0A6N8I0B3"/>
<organism evidence="1 2">
    <name type="scientific">Caproicibacter fermentans</name>
    <dbReference type="NCBI Taxonomy" id="2576756"/>
    <lineage>
        <taxon>Bacteria</taxon>
        <taxon>Bacillati</taxon>
        <taxon>Bacillota</taxon>
        <taxon>Clostridia</taxon>
        <taxon>Eubacteriales</taxon>
        <taxon>Acutalibacteraceae</taxon>
        <taxon>Caproicibacter</taxon>
    </lineage>
</organism>
<gene>
    <name evidence="1" type="ORF">CAFE_18740</name>
</gene>